<keyword evidence="7 9" id="KW-0472">Membrane</keyword>
<evidence type="ECO:0000313" key="10">
    <source>
        <dbReference type="EMBL" id="QEG22080.1"/>
    </source>
</evidence>
<feature type="transmembrane region" description="Helical" evidence="9">
    <location>
        <begin position="1024"/>
        <end position="1048"/>
    </location>
</feature>
<gene>
    <name evidence="10" type="primary">cnrA_1</name>
    <name evidence="10" type="ORF">MFFC18_19410</name>
</gene>
<keyword evidence="5 9" id="KW-0812">Transmembrane</keyword>
<comment type="subcellular location">
    <subcellularLocation>
        <location evidence="1">Cell membrane</location>
        <topology evidence="1">Multi-pass membrane protein</topology>
    </subcellularLocation>
</comment>
<dbReference type="AlphaFoldDB" id="A0A5B9PAU3"/>
<dbReference type="SUPFAM" id="SSF82693">
    <property type="entry name" value="Multidrug efflux transporter AcrB pore domain, PN1, PN2, PC1 and PC2 subdomains"/>
    <property type="match status" value="3"/>
</dbReference>
<dbReference type="Gene3D" id="3.30.70.1430">
    <property type="entry name" value="Multidrug efflux transporter AcrB pore domain"/>
    <property type="match status" value="2"/>
</dbReference>
<comment type="similarity">
    <text evidence="2">Belongs to the resistance-nodulation-cell division (RND) (TC 2.A.6) family.</text>
</comment>
<dbReference type="EMBL" id="CP042912">
    <property type="protein sequence ID" value="QEG22080.1"/>
    <property type="molecule type" value="Genomic_DNA"/>
</dbReference>
<dbReference type="SUPFAM" id="SSF82714">
    <property type="entry name" value="Multidrug efflux transporter AcrB TolC docking domain, DN and DC subdomains"/>
    <property type="match status" value="2"/>
</dbReference>
<evidence type="ECO:0000256" key="8">
    <source>
        <dbReference type="SAM" id="MobiDB-lite"/>
    </source>
</evidence>
<dbReference type="PANTHER" id="PTHR32063:SF4">
    <property type="entry name" value="SLR6043 PROTEIN"/>
    <property type="match status" value="1"/>
</dbReference>
<dbReference type="Pfam" id="PF00873">
    <property type="entry name" value="ACR_tran"/>
    <property type="match status" value="2"/>
</dbReference>
<dbReference type="Gene3D" id="1.20.1640.10">
    <property type="entry name" value="Multidrug efflux transporter AcrB transmembrane domain"/>
    <property type="match status" value="3"/>
</dbReference>
<feature type="transmembrane region" description="Helical" evidence="9">
    <location>
        <begin position="550"/>
        <end position="568"/>
    </location>
</feature>
<dbReference type="KEGG" id="mff:MFFC18_19410"/>
<protein>
    <submittedName>
        <fullName evidence="10">Nickel and cobalt resistance protein CnrA</fullName>
    </submittedName>
</protein>
<feature type="transmembrane region" description="Helical" evidence="9">
    <location>
        <begin position="999"/>
        <end position="1018"/>
    </location>
</feature>
<dbReference type="PANTHER" id="PTHR32063">
    <property type="match status" value="1"/>
</dbReference>
<keyword evidence="6 9" id="KW-1133">Transmembrane helix</keyword>
<evidence type="ECO:0000256" key="6">
    <source>
        <dbReference type="ARBA" id="ARBA00022989"/>
    </source>
</evidence>
<evidence type="ECO:0000256" key="7">
    <source>
        <dbReference type="ARBA" id="ARBA00023136"/>
    </source>
</evidence>
<evidence type="ECO:0000256" key="2">
    <source>
        <dbReference type="ARBA" id="ARBA00010942"/>
    </source>
</evidence>
<feature type="transmembrane region" description="Helical" evidence="9">
    <location>
        <begin position="12"/>
        <end position="30"/>
    </location>
</feature>
<keyword evidence="11" id="KW-1185">Reference proteome</keyword>
<evidence type="ECO:0000256" key="4">
    <source>
        <dbReference type="ARBA" id="ARBA00022475"/>
    </source>
</evidence>
<reference evidence="10 11" key="1">
    <citation type="submission" date="2019-08" db="EMBL/GenBank/DDBJ databases">
        <title>Deep-cultivation of Planctomycetes and their phenomic and genomic characterization uncovers novel biology.</title>
        <authorList>
            <person name="Wiegand S."/>
            <person name="Jogler M."/>
            <person name="Boedeker C."/>
            <person name="Pinto D."/>
            <person name="Vollmers J."/>
            <person name="Rivas-Marin E."/>
            <person name="Kohn T."/>
            <person name="Peeters S.H."/>
            <person name="Heuer A."/>
            <person name="Rast P."/>
            <person name="Oberbeckmann S."/>
            <person name="Bunk B."/>
            <person name="Jeske O."/>
            <person name="Meyerdierks A."/>
            <person name="Storesund J.E."/>
            <person name="Kallscheuer N."/>
            <person name="Luecker S."/>
            <person name="Lage O.M."/>
            <person name="Pohl T."/>
            <person name="Merkel B.J."/>
            <person name="Hornburger P."/>
            <person name="Mueller R.-W."/>
            <person name="Bruemmer F."/>
            <person name="Labrenz M."/>
            <person name="Spormann A.M."/>
            <person name="Op den Camp H."/>
            <person name="Overmann J."/>
            <person name="Amann R."/>
            <person name="Jetten M.S.M."/>
            <person name="Mascher T."/>
            <person name="Medema M.H."/>
            <person name="Devos D.P."/>
            <person name="Kaster A.-K."/>
            <person name="Ovreas L."/>
            <person name="Rohde M."/>
            <person name="Galperin M.Y."/>
            <person name="Jogler C."/>
        </authorList>
    </citation>
    <scope>NUCLEOTIDE SEQUENCE [LARGE SCALE GENOMIC DNA]</scope>
    <source>
        <strain evidence="10 11">FC18</strain>
    </source>
</reference>
<dbReference type="RefSeq" id="WP_075082829.1">
    <property type="nucleotide sequence ID" value="NZ_CP042912.1"/>
</dbReference>
<evidence type="ECO:0000256" key="1">
    <source>
        <dbReference type="ARBA" id="ARBA00004651"/>
    </source>
</evidence>
<keyword evidence="4" id="KW-1003">Cell membrane</keyword>
<feature type="region of interest" description="Disordered" evidence="8">
    <location>
        <begin position="1155"/>
        <end position="1175"/>
    </location>
</feature>
<feature type="transmembrane region" description="Helical" evidence="9">
    <location>
        <begin position="974"/>
        <end position="992"/>
    </location>
</feature>
<dbReference type="GO" id="GO:0042910">
    <property type="term" value="F:xenobiotic transmembrane transporter activity"/>
    <property type="evidence" value="ECO:0007669"/>
    <property type="project" value="TreeGrafter"/>
</dbReference>
<dbReference type="Gene3D" id="3.30.2090.10">
    <property type="entry name" value="Multidrug efflux transporter AcrB TolC docking domain, DN and DC subdomains"/>
    <property type="match status" value="2"/>
</dbReference>
<organism evidence="10 11">
    <name type="scientific">Mariniblastus fucicola</name>
    <dbReference type="NCBI Taxonomy" id="980251"/>
    <lineage>
        <taxon>Bacteria</taxon>
        <taxon>Pseudomonadati</taxon>
        <taxon>Planctomycetota</taxon>
        <taxon>Planctomycetia</taxon>
        <taxon>Pirellulales</taxon>
        <taxon>Pirellulaceae</taxon>
        <taxon>Mariniblastus</taxon>
    </lineage>
</organism>
<dbReference type="GO" id="GO:0005886">
    <property type="term" value="C:plasma membrane"/>
    <property type="evidence" value="ECO:0007669"/>
    <property type="project" value="UniProtKB-SubCell"/>
</dbReference>
<feature type="transmembrane region" description="Helical" evidence="9">
    <location>
        <begin position="643"/>
        <end position="663"/>
    </location>
</feature>
<keyword evidence="3" id="KW-0813">Transport</keyword>
<evidence type="ECO:0000256" key="3">
    <source>
        <dbReference type="ARBA" id="ARBA00022448"/>
    </source>
</evidence>
<accession>A0A5B9PAU3</accession>
<dbReference type="OrthoDB" id="219750at2"/>
<dbReference type="NCBIfam" id="TIGR00914">
    <property type="entry name" value="2A0601"/>
    <property type="match status" value="1"/>
</dbReference>
<dbReference type="InterPro" id="IPR027463">
    <property type="entry name" value="AcrB_DN_DC_subdom"/>
</dbReference>
<feature type="compositionally biased region" description="Basic and acidic residues" evidence="8">
    <location>
        <begin position="1155"/>
        <end position="1168"/>
    </location>
</feature>
<feature type="transmembrane region" description="Helical" evidence="9">
    <location>
        <begin position="580"/>
        <end position="605"/>
    </location>
</feature>
<sequence length="1175" mass="129567">MLSTFLNGVIRFALHNRMLVAAMSVFLLLYGGWQMMQLPIDVFPNLNRPRVVIMTEALGLAPEEVETLVSFPIETALNGASGVQDVRSTSGVGLSVIYIEFDWGTDIYNDRQIVAERLAVVAEQLPEGVKPQLAPISSIMGQIIMTGMLSETNEKTFLFEIPSIADESIAMLNSERAPPAILDQFKQRDNQLSLDLDIRMEIRNEKWMIGDREADSWYAIVASPSKPNYLEVHRRTSPLEMRTMADWVVRQQMLTVPGVSQVFVMGGDRMQYQVLIDPDKLLKFGVTIHHVEEALAMSNANATGGYLDEQGPNEFLVRALGRIESIDELEKIVITYRDGKSVTLGQVARIVEGAQIKRGDSALYLRDKDEEDSSGSEQSAQSFIGGPGIILTVSKQPGADTREVTAGIEELVKSLKGRLADDIIMDTSIYKQKEFIDHAIDNVIEALRDGGILVVIILFLFLLNFRTTFITLTAIPLSIVMTALVFWAFGLSINTMTLGGLAVAIGELVDDAIVDVENIFRRLKENRKAGNPKPALLVVFQASVEIRNSIVFGTMIVILVFIPLFALSGMEGRLFAPLGVAYIVSILSSLFVSLTLTPVLSYWLLNKKLKPGEVEHEEKDSFVLRFMKWIADAAIRMSLKLSFPILIAATFFVAVAGFALYHIERDFLPPFNEGAVQINVLMPAGTSLAKSSEIAQIAGARIREVPEIRTLARRTGRAELDEHAEGVNVTEFFASMDESERSREEMLDDVRGRLEDVPGIVVSVEQPLAHLISHMISGVKAQVGIKLFGDDLDTLRRNASLIESTIKTVDGVTDAQVEQQTEIPQLQVKVNGDQLEQYGLRRKEVTEFIETAMNGVVVSEILQGQRKFDLLVRLEERYREDLATLGRLQLTLPDGGVVKLEDVATIREGSGPNQIKREKVRRRIVIQCNVSGRGLVDVVEDIKRKVAPIEADLPPGYILEYGGQFESQQSASRVIAILFAVSLVGMLFVLYTMFKSFNLALQVMVALPMAFIGSVAALKLTDQTLTIAAMVGFISLCGIATRNGILLINHYLHLVKYEGETWSADMIARAGKERLAPVLMTCLTTGIGLVPLAMAAGETGKEILYPVATVIIGGLITSTTLEFLVRPALFWQFGMRSAKAVVSNEAAKVELIEESEEHRGSHLSHASESEVVATN</sequence>
<dbReference type="Proteomes" id="UP000322214">
    <property type="component" value="Chromosome"/>
</dbReference>
<dbReference type="InterPro" id="IPR001036">
    <property type="entry name" value="Acrflvin-R"/>
</dbReference>
<evidence type="ECO:0000256" key="5">
    <source>
        <dbReference type="ARBA" id="ARBA00022692"/>
    </source>
</evidence>
<name>A0A5B9PAU3_9BACT</name>
<evidence type="ECO:0000313" key="11">
    <source>
        <dbReference type="Proteomes" id="UP000322214"/>
    </source>
</evidence>
<feature type="transmembrane region" description="Helical" evidence="9">
    <location>
        <begin position="1075"/>
        <end position="1097"/>
    </location>
</feature>
<proteinExistence type="inferred from homology"/>
<dbReference type="STRING" id="980251.GCA_001642875_05028"/>
<dbReference type="GO" id="GO:0008324">
    <property type="term" value="F:monoatomic cation transmembrane transporter activity"/>
    <property type="evidence" value="ECO:0007669"/>
    <property type="project" value="InterPro"/>
</dbReference>
<dbReference type="Gene3D" id="3.30.70.1320">
    <property type="entry name" value="Multidrug efflux transporter AcrB pore domain like"/>
    <property type="match status" value="2"/>
</dbReference>
<dbReference type="InterPro" id="IPR004763">
    <property type="entry name" value="CusA-like"/>
</dbReference>
<dbReference type="Gene3D" id="3.30.70.1440">
    <property type="entry name" value="Multidrug efflux transporter AcrB pore domain"/>
    <property type="match status" value="1"/>
</dbReference>
<evidence type="ECO:0000256" key="9">
    <source>
        <dbReference type="SAM" id="Phobius"/>
    </source>
</evidence>
<feature type="transmembrane region" description="Helical" evidence="9">
    <location>
        <begin position="1103"/>
        <end position="1125"/>
    </location>
</feature>
<dbReference type="SUPFAM" id="SSF82866">
    <property type="entry name" value="Multidrug efflux transporter AcrB transmembrane domain"/>
    <property type="match status" value="2"/>
</dbReference>
<feature type="transmembrane region" description="Helical" evidence="9">
    <location>
        <begin position="469"/>
        <end position="489"/>
    </location>
</feature>